<dbReference type="GO" id="GO:0003677">
    <property type="term" value="F:DNA binding"/>
    <property type="evidence" value="ECO:0007669"/>
    <property type="project" value="UniProtKB-KW"/>
</dbReference>
<gene>
    <name evidence="9 11" type="ordered locus">At2g13960</name>
    <name evidence="12" type="ORF">F9B22.7</name>
    <name evidence="12" type="ORF">F9B22_7</name>
</gene>
<dbReference type="InterPro" id="IPR001005">
    <property type="entry name" value="SANT/Myb"/>
</dbReference>
<reference evidence="12" key="5">
    <citation type="submission" date="2011-02" db="EMBL/GenBank/DDBJ databases">
        <authorList>
            <consortium name="TAIR"/>
            <person name="Swarbreck D."/>
            <person name="Lamesch P."/>
            <person name="Wilks C."/>
            <person name="Huala E."/>
        </authorList>
    </citation>
    <scope>NUCLEOTIDE SEQUENCE</scope>
</reference>
<dbReference type="Gene3D" id="1.10.10.60">
    <property type="entry name" value="Homeodomain-like"/>
    <property type="match status" value="1"/>
</dbReference>
<dbReference type="KEGG" id="ath:AT2G13960"/>
<organism evidence="10">
    <name type="scientific">Arabidopsis thaliana</name>
    <name type="common">Mouse-ear cress</name>
    <dbReference type="NCBI Taxonomy" id="3702"/>
    <lineage>
        <taxon>Eukaryota</taxon>
        <taxon>Viridiplantae</taxon>
        <taxon>Streptophyta</taxon>
        <taxon>Embryophyta</taxon>
        <taxon>Tracheophyta</taxon>
        <taxon>Spermatophyta</taxon>
        <taxon>Magnoliopsida</taxon>
        <taxon>eudicotyledons</taxon>
        <taxon>Gunneridae</taxon>
        <taxon>Pentapetalae</taxon>
        <taxon>rosids</taxon>
        <taxon>malvids</taxon>
        <taxon>Brassicales</taxon>
        <taxon>Brassicaceae</taxon>
        <taxon>Camelineae</taxon>
        <taxon>Arabidopsis</taxon>
    </lineage>
</organism>
<dbReference type="InterPro" id="IPR009057">
    <property type="entry name" value="Homeodomain-like_sf"/>
</dbReference>
<evidence type="ECO:0000313" key="9">
    <source>
        <dbReference type="Araport" id="AT2G13960"/>
    </source>
</evidence>
<dbReference type="InterPro" id="IPR051575">
    <property type="entry name" value="Myb-like_DNA-bd"/>
</dbReference>
<reference evidence="12" key="6">
    <citation type="submission" date="2016-05" db="EMBL/GenBank/DDBJ databases">
        <authorList>
            <person name="Krishnakumar V."/>
            <person name="Cheng C.-Y."/>
            <person name="Chan A.P."/>
            <person name="Schobel S."/>
            <person name="Kim M."/>
            <person name="Ferlanti E.S."/>
            <person name="Belyaeva I."/>
            <person name="Rosen B.D."/>
            <person name="Micklem G."/>
            <person name="Miller J.R."/>
            <person name="Vaughn M."/>
            <person name="Town C.D."/>
        </authorList>
    </citation>
    <scope>NUCLEOTIDE SEQUENCE</scope>
</reference>
<comment type="subcellular location">
    <subcellularLocation>
        <location evidence="1">Nucleus</location>
    </subcellularLocation>
</comment>
<dbReference type="PROSITE" id="PS51294">
    <property type="entry name" value="HTH_MYB"/>
    <property type="match status" value="1"/>
</dbReference>
<keyword evidence="2" id="KW-0805">Transcription regulation</keyword>
<keyword evidence="6" id="KW-1133">Transmembrane helix</keyword>
<dbReference type="AlphaFoldDB" id="Q9ZPU2"/>
<dbReference type="Pfam" id="PF00249">
    <property type="entry name" value="Myb_DNA-binding"/>
    <property type="match status" value="1"/>
</dbReference>
<dbReference type="Proteomes" id="UP000006548">
    <property type="component" value="Chromosome 2"/>
</dbReference>
<keyword evidence="12" id="KW-0371">Homeobox</keyword>
<evidence type="ECO:0000259" key="7">
    <source>
        <dbReference type="PROSITE" id="PS50090"/>
    </source>
</evidence>
<evidence type="ECO:0000313" key="12">
    <source>
        <dbReference type="EMBL" id="AEC06269.1"/>
    </source>
</evidence>
<feature type="transmembrane region" description="Helical" evidence="6">
    <location>
        <begin position="12"/>
        <end position="29"/>
    </location>
</feature>
<dbReference type="SMR" id="Q9ZPU2"/>
<dbReference type="PANTHER" id="PTHR46621">
    <property type="entry name" value="SNRNA-ACTIVATING PROTEIN COMPLEX SUBUNIT 4"/>
    <property type="match status" value="1"/>
</dbReference>
<dbReference type="GO" id="GO:0003700">
    <property type="term" value="F:DNA-binding transcription factor activity"/>
    <property type="evidence" value="ECO:0000250"/>
    <property type="project" value="TAIR"/>
</dbReference>
<reference evidence="10" key="2">
    <citation type="submission" date="2000-03" db="EMBL/GenBank/DDBJ databases">
        <authorList>
            <person name="Lin X."/>
            <person name="Kaul S."/>
            <person name="Shea T.P."/>
            <person name="Fujii C.Y."/>
            <person name="Shen M."/>
            <person name="VanAken S.E."/>
            <person name="Barnstead M.E."/>
            <person name="Mason T.M."/>
            <person name="Bowman C.L."/>
            <person name="Ronning C.M."/>
            <person name="Benito M.-I."/>
            <person name="Carrera A.J."/>
            <person name="Creasy T.H."/>
            <person name="Buell C.R."/>
            <person name="Town C.D."/>
            <person name="Nierman W.C."/>
            <person name="Fraser C.M."/>
            <person name="Venter J.C."/>
        </authorList>
    </citation>
    <scope>NUCLEOTIDE SEQUENCE</scope>
</reference>
<keyword evidence="3 12" id="KW-0238">DNA-binding</keyword>
<evidence type="ECO:0000256" key="3">
    <source>
        <dbReference type="ARBA" id="ARBA00023125"/>
    </source>
</evidence>
<dbReference type="CDD" id="cd00167">
    <property type="entry name" value="SANT"/>
    <property type="match status" value="1"/>
</dbReference>
<dbReference type="FunFam" id="1.10.10.60:FF:000016">
    <property type="entry name" value="Transcriptional activator Myb isoform A"/>
    <property type="match status" value="1"/>
</dbReference>
<reference evidence="13" key="7">
    <citation type="journal article" date="2017" name="Plant J.">
        <title>Araport11: a complete reannotation of the Arabidopsis thaliana reference genome.</title>
        <authorList>
            <person name="Cheng C.Y."/>
            <person name="Krishnakumar V."/>
            <person name="Chan A.P."/>
            <person name="Thibaud-Nissen F."/>
            <person name="Schobel S."/>
            <person name="Town C.D."/>
        </authorList>
    </citation>
    <scope>GENOME REANNOTATION</scope>
    <source>
        <strain evidence="13">cv. Columbia</strain>
    </source>
</reference>
<keyword evidence="6" id="KW-0812">Transmembrane</keyword>
<evidence type="ECO:0000256" key="2">
    <source>
        <dbReference type="ARBA" id="ARBA00023015"/>
    </source>
</evidence>
<protein>
    <submittedName>
        <fullName evidence="12">Homeodomain-like superfamily protein</fullName>
    </submittedName>
    <submittedName>
        <fullName evidence="11">MYB transcription factor</fullName>
    </submittedName>
    <submittedName>
        <fullName evidence="10">Putative MYB family transcription factor</fullName>
    </submittedName>
</protein>
<accession>Q9ZPU2</accession>
<evidence type="ECO:0000256" key="5">
    <source>
        <dbReference type="ARBA" id="ARBA00023242"/>
    </source>
</evidence>
<reference evidence="12 13" key="1">
    <citation type="journal article" date="1999" name="Nature">
        <title>Sequence and analysis of chromosome 2 of the plant Arabidopsis thaliana.</title>
        <authorList>
            <person name="Lin X."/>
            <person name="Kaul S."/>
            <person name="Rounsley S."/>
            <person name="Shea T.P."/>
            <person name="Benito M.I."/>
            <person name="Town C.D."/>
            <person name="Fujii C.Y."/>
            <person name="Mason T."/>
            <person name="Bowman C.L."/>
            <person name="Barnstead M."/>
            <person name="Feldblyum T.V."/>
            <person name="Buell C.R."/>
            <person name="Ketchum K.A."/>
            <person name="Lee J."/>
            <person name="Ronning C.M."/>
            <person name="Koo H.L."/>
            <person name="Moffat K.S."/>
            <person name="Cronin L.A."/>
            <person name="Shen M."/>
            <person name="Pai G."/>
            <person name="Van Aken S."/>
            <person name="Umayam L."/>
            <person name="Tallon L.J."/>
            <person name="Gill J.E."/>
            <person name="Adams M.D."/>
            <person name="Carrera A.J."/>
            <person name="Creasy T.H."/>
            <person name="Goodman H.M."/>
            <person name="Somerville C.R."/>
            <person name="Copenhaver G.P."/>
            <person name="Preuss D."/>
            <person name="Nierman W.C."/>
            <person name="White O."/>
            <person name="Eisen J.A."/>
            <person name="Salzberg S.L."/>
            <person name="Fraser C.M."/>
            <person name="Venter J.C."/>
        </authorList>
    </citation>
    <scope>NUCLEOTIDE SEQUENCE [LARGE SCALE GENOMIC DNA]</scope>
    <source>
        <strain evidence="13">cv. Columbia</strain>
    </source>
</reference>
<reference evidence="11" key="4">
    <citation type="submission" date="2004-01" db="EMBL/GenBank/DDBJ databases">
        <title>The MYB Transcription Factor Family in Arabidopsis: A Genome-Wide Cloning and Expression Pattern Analysis.</title>
        <authorList>
            <person name="Qu L."/>
            <person name="Gu H."/>
        </authorList>
    </citation>
    <scope>NUCLEOTIDE SEQUENCE</scope>
</reference>
<dbReference type="EMBL" id="AY519548">
    <property type="protein sequence ID" value="AAS10018.1"/>
    <property type="molecule type" value="mRNA"/>
</dbReference>
<dbReference type="HOGENOM" id="CLU_2112241_0_0_1"/>
<evidence type="ECO:0000256" key="4">
    <source>
        <dbReference type="ARBA" id="ARBA00023163"/>
    </source>
</evidence>
<evidence type="ECO:0000259" key="8">
    <source>
        <dbReference type="PROSITE" id="PS51294"/>
    </source>
</evidence>
<feature type="domain" description="HTH myb-type" evidence="8">
    <location>
        <begin position="40"/>
        <end position="90"/>
    </location>
</feature>
<evidence type="ECO:0000313" key="13">
    <source>
        <dbReference type="Proteomes" id="UP000006548"/>
    </source>
</evidence>
<evidence type="ECO:0000256" key="6">
    <source>
        <dbReference type="SAM" id="Phobius"/>
    </source>
</evidence>
<dbReference type="SMART" id="SM00717">
    <property type="entry name" value="SANT"/>
    <property type="match status" value="1"/>
</dbReference>
<sequence>MKLIDWKDCALMTYTELILGFCNVLMLICRRTSGPMRRAKGGWTPEEDETLRRAVEKYKGKRWKKIAEFFPERTQVQCLHRWQKVLNPELVKGPWTQEVLLSFSCSETFFGFHFT</sequence>
<keyword evidence="5" id="KW-0539">Nucleus</keyword>
<dbReference type="PROSITE" id="PS50090">
    <property type="entry name" value="MYB_LIKE"/>
    <property type="match status" value="1"/>
</dbReference>
<dbReference type="ExpressionAtlas" id="Q9ZPU2">
    <property type="expression patterns" value="baseline and differential"/>
</dbReference>
<dbReference type="SUPFAM" id="SSF46689">
    <property type="entry name" value="Homeodomain-like"/>
    <property type="match status" value="1"/>
</dbReference>
<keyword evidence="6" id="KW-0472">Membrane</keyword>
<feature type="domain" description="Myb-like" evidence="7">
    <location>
        <begin position="35"/>
        <end position="86"/>
    </location>
</feature>
<reference evidence="10" key="3">
    <citation type="submission" date="2002-02" db="EMBL/GenBank/DDBJ databases">
        <authorList>
            <person name="Town C.D."/>
            <person name="Kaul S."/>
        </authorList>
    </citation>
    <scope>NUCLEOTIDE SEQUENCE</scope>
</reference>
<proteinExistence type="evidence at transcript level"/>
<keyword evidence="13" id="KW-1185">Reference proteome</keyword>
<dbReference type="EMBL" id="CP002685">
    <property type="protein sequence ID" value="AEC06269.1"/>
    <property type="molecule type" value="Genomic_DNA"/>
</dbReference>
<dbReference type="GO" id="GO:0005634">
    <property type="term" value="C:nucleus"/>
    <property type="evidence" value="ECO:0007669"/>
    <property type="project" value="UniProtKB-SubCell"/>
</dbReference>
<name>Q9ZPU2_ARATH</name>
<dbReference type="GeneID" id="815880"/>
<evidence type="ECO:0000256" key="1">
    <source>
        <dbReference type="ARBA" id="ARBA00004123"/>
    </source>
</evidence>
<evidence type="ECO:0000313" key="11">
    <source>
        <dbReference type="EMBL" id="AAS10018.1"/>
    </source>
</evidence>
<dbReference type="PANTHER" id="PTHR46621:SF1">
    <property type="entry name" value="SNRNA-ACTIVATING PROTEIN COMPLEX SUBUNIT 4"/>
    <property type="match status" value="1"/>
</dbReference>
<evidence type="ECO:0000313" key="10">
    <source>
        <dbReference type="EMBL" id="AAD19775.1"/>
    </source>
</evidence>
<dbReference type="EMBL" id="AC006528">
    <property type="protein sequence ID" value="AAD19775.1"/>
    <property type="molecule type" value="Genomic_DNA"/>
</dbReference>
<keyword evidence="4" id="KW-0804">Transcription</keyword>
<dbReference type="TAIR" id="AT2G13960"/>
<dbReference type="InterPro" id="IPR017930">
    <property type="entry name" value="Myb_dom"/>
</dbReference>
<dbReference type="PIR" id="E84512">
    <property type="entry name" value="E84512"/>
</dbReference>
<dbReference type="Araport" id="AT2G13960"/>